<evidence type="ECO:0000313" key="2">
    <source>
        <dbReference type="EMBL" id="ADY36354.1"/>
    </source>
</evidence>
<dbReference type="Gene3D" id="2.40.128.360">
    <property type="match status" value="1"/>
</dbReference>
<gene>
    <name evidence="2" type="ordered locus">Bacsa_1795</name>
</gene>
<evidence type="ECO:0000256" key="1">
    <source>
        <dbReference type="SAM" id="SignalP"/>
    </source>
</evidence>
<dbReference type="eggNOG" id="ENOG50345VV">
    <property type="taxonomic scope" value="Bacteria"/>
</dbReference>
<dbReference type="OrthoDB" id="1021289at2"/>
<dbReference type="AlphaFoldDB" id="F0R1P6"/>
<dbReference type="KEGG" id="bsa:Bacsa_1795"/>
<reference evidence="2 3" key="1">
    <citation type="journal article" date="2011" name="Stand. Genomic Sci.">
        <title>Complete genome sequence of Bacteroides salanitronis type strain (BL78).</title>
        <authorList>
            <person name="Gronow S."/>
            <person name="Held B."/>
            <person name="Lucas S."/>
            <person name="Lapidus A."/>
            <person name="Del Rio T.G."/>
            <person name="Nolan M."/>
            <person name="Tice H."/>
            <person name="Deshpande S."/>
            <person name="Cheng J.F."/>
            <person name="Pitluck S."/>
            <person name="Liolios K."/>
            <person name="Pagani I."/>
            <person name="Ivanova N."/>
            <person name="Mavromatis K."/>
            <person name="Pati A."/>
            <person name="Tapia R."/>
            <person name="Han C."/>
            <person name="Goodwin L."/>
            <person name="Chen A."/>
            <person name="Palaniappan K."/>
            <person name="Land M."/>
            <person name="Hauser L."/>
            <person name="Chang Y.J."/>
            <person name="Jeffries C.D."/>
            <person name="Brambilla E.M."/>
            <person name="Rohde M."/>
            <person name="Goker M."/>
            <person name="Detter J.C."/>
            <person name="Woyke T."/>
            <person name="Bristow J."/>
            <person name="Markowitz V."/>
            <person name="Hugenholtz P."/>
            <person name="Kyrpides N.C."/>
            <person name="Klenk H.P."/>
            <person name="Eisen J.A."/>
        </authorList>
    </citation>
    <scope>NUCLEOTIDE SEQUENCE [LARGE SCALE GENOMIC DNA]</scope>
    <source>
        <strain evidence="2 3">DSM 18170</strain>
    </source>
</reference>
<feature type="signal peptide" evidence="1">
    <location>
        <begin position="1"/>
        <end position="22"/>
    </location>
</feature>
<feature type="chain" id="PRO_5003259026" evidence="1">
    <location>
        <begin position="23"/>
        <end position="385"/>
    </location>
</feature>
<dbReference type="RefSeq" id="WP_013617785.1">
    <property type="nucleotide sequence ID" value="NC_015164.1"/>
</dbReference>
<organism evidence="2 3">
    <name type="scientific">Phocaeicola salanitronis (strain DSM 18170 / JCM 13657 / CCUG 60908 / BL78)</name>
    <name type="common">Bacteroides salanitronis</name>
    <dbReference type="NCBI Taxonomy" id="667015"/>
    <lineage>
        <taxon>Bacteria</taxon>
        <taxon>Pseudomonadati</taxon>
        <taxon>Bacteroidota</taxon>
        <taxon>Bacteroidia</taxon>
        <taxon>Bacteroidales</taxon>
        <taxon>Bacteroidaceae</taxon>
        <taxon>Phocaeicola</taxon>
    </lineage>
</organism>
<evidence type="ECO:0000313" key="3">
    <source>
        <dbReference type="Proteomes" id="UP000007486"/>
    </source>
</evidence>
<accession>F0R1P6</accession>
<keyword evidence="1" id="KW-0732">Signal</keyword>
<dbReference type="PROSITE" id="PS51257">
    <property type="entry name" value="PROKAR_LIPOPROTEIN"/>
    <property type="match status" value="1"/>
</dbReference>
<sequence length="385" mass="43849">MKAFRLLATSLLVALSMGISSCGDDELEQVQMEEIYPNGDSFSTYGLNIMDYECRGSNYMGNINYFSGLKDDHLWISAYDRTTKERLLEWTDSRSFDRKRTVHLGYGEYKDIEISSITTYGACVKNNIFVASVCFSGESYSEYNILFQTATGNLKEMKDAKQSYVVDWYKESVFVGNCCYNDMGDTIYVSPFPNGTIGGVPISYEEAISVSINYGYKPQYILASRDNCKSGQTVWNTEYELPFEVLSDTQKEYTLLDSSTNIWKYNLHLLYYSGEQRDYTFYLNIDNGTISENPNASPLIGKWLYTTGAGNKEIITFNGDNTGSWESIDIYDNSSSTDTFSYTVNENEVIIDFGDGSPETYRYEIAGNEMKLTYEDGHTEVYFKQ</sequence>
<dbReference type="HOGENOM" id="CLU_716998_0_0_10"/>
<dbReference type="STRING" id="667015.Bacsa_1795"/>
<dbReference type="EMBL" id="CP002530">
    <property type="protein sequence ID" value="ADY36354.1"/>
    <property type="molecule type" value="Genomic_DNA"/>
</dbReference>
<protein>
    <submittedName>
        <fullName evidence="2">Uncharacterized protein</fullName>
    </submittedName>
</protein>
<name>F0R1P6_PHOSB</name>
<proteinExistence type="predicted"/>
<keyword evidence="3" id="KW-1185">Reference proteome</keyword>
<dbReference type="Proteomes" id="UP000007486">
    <property type="component" value="Chromosome"/>
</dbReference>